<dbReference type="AlphaFoldDB" id="A0AAD1RGM3"/>
<protein>
    <submittedName>
        <fullName evidence="1">Uncharacterized protein</fullName>
    </submittedName>
</protein>
<feature type="non-terminal residue" evidence="1">
    <location>
        <position position="1"/>
    </location>
</feature>
<gene>
    <name evidence="1" type="ORF">PECUL_23A051187</name>
</gene>
<sequence length="55" mass="6243">SLATYFWCQFIAAWPQQLPRTSGFQFRGSHDSIPNLEAVRSAPPGTYEDIWCHTG</sequence>
<proteinExistence type="predicted"/>
<organism evidence="1 2">
    <name type="scientific">Pelobates cultripes</name>
    <name type="common">Western spadefoot toad</name>
    <dbReference type="NCBI Taxonomy" id="61616"/>
    <lineage>
        <taxon>Eukaryota</taxon>
        <taxon>Metazoa</taxon>
        <taxon>Chordata</taxon>
        <taxon>Craniata</taxon>
        <taxon>Vertebrata</taxon>
        <taxon>Euteleostomi</taxon>
        <taxon>Amphibia</taxon>
        <taxon>Batrachia</taxon>
        <taxon>Anura</taxon>
        <taxon>Pelobatoidea</taxon>
        <taxon>Pelobatidae</taxon>
        <taxon>Pelobates</taxon>
    </lineage>
</organism>
<dbReference type="EMBL" id="OW240913">
    <property type="protein sequence ID" value="CAH2253678.1"/>
    <property type="molecule type" value="Genomic_DNA"/>
</dbReference>
<evidence type="ECO:0000313" key="1">
    <source>
        <dbReference type="EMBL" id="CAH2253678.1"/>
    </source>
</evidence>
<dbReference type="Proteomes" id="UP001295444">
    <property type="component" value="Chromosome 02"/>
</dbReference>
<accession>A0AAD1RGM3</accession>
<keyword evidence="2" id="KW-1185">Reference proteome</keyword>
<evidence type="ECO:0000313" key="2">
    <source>
        <dbReference type="Proteomes" id="UP001295444"/>
    </source>
</evidence>
<name>A0AAD1RGM3_PELCU</name>
<reference evidence="1" key="1">
    <citation type="submission" date="2022-03" db="EMBL/GenBank/DDBJ databases">
        <authorList>
            <person name="Alioto T."/>
            <person name="Alioto T."/>
            <person name="Gomez Garrido J."/>
        </authorList>
    </citation>
    <scope>NUCLEOTIDE SEQUENCE</scope>
</reference>